<evidence type="ECO:0000313" key="2">
    <source>
        <dbReference type="Proteomes" id="UP000028868"/>
    </source>
</evidence>
<comment type="caution">
    <text evidence="1">The sequence shown here is derived from an EMBL/GenBank/DDBJ whole genome shotgun (WGS) entry which is preliminary data.</text>
</comment>
<keyword evidence="2" id="KW-1185">Reference proteome</keyword>
<evidence type="ECO:0000313" key="1">
    <source>
        <dbReference type="EMBL" id="CDQ23136.1"/>
    </source>
</evidence>
<dbReference type="Proteomes" id="UP000028868">
    <property type="component" value="Unassembled WGS sequence"/>
</dbReference>
<dbReference type="AlphaFoldDB" id="A0A024P4C1"/>
<dbReference type="Pfam" id="PF09148">
    <property type="entry name" value="DUF1934"/>
    <property type="match status" value="1"/>
</dbReference>
<accession>A0A024P4C1</accession>
<dbReference type="OrthoDB" id="2352933at2"/>
<protein>
    <submittedName>
        <fullName evidence="1">Beta-barrel protein YwiB</fullName>
    </submittedName>
</protein>
<dbReference type="SUPFAM" id="SSF50814">
    <property type="entry name" value="Lipocalins"/>
    <property type="match status" value="1"/>
</dbReference>
<gene>
    <name evidence="1" type="primary">ywiB</name>
    <name evidence="1" type="ORF">BN983_01355</name>
</gene>
<reference evidence="1 2" key="2">
    <citation type="submission" date="2014-05" db="EMBL/GenBank/DDBJ databases">
        <title>Draft genome sequence of Halobacillus karajensis HK-03.</title>
        <authorList>
            <person name="Khelaifia S."/>
            <person name="Croce O."/>
            <person name="Lagier J.C."/>
            <person name="Raoult D."/>
        </authorList>
    </citation>
    <scope>NUCLEOTIDE SEQUENCE [LARGE SCALE GENOMIC DNA]</scope>
    <source>
        <strain evidence="1 2">HD-03</strain>
    </source>
</reference>
<name>A0A024P4C1_9BACI</name>
<dbReference type="InterPro" id="IPR015231">
    <property type="entry name" value="DUF1934"/>
</dbReference>
<proteinExistence type="predicted"/>
<dbReference type="Gene3D" id="2.40.128.20">
    <property type="match status" value="1"/>
</dbReference>
<dbReference type="InterPro" id="IPR012674">
    <property type="entry name" value="Calycin"/>
</dbReference>
<organism evidence="1 2">
    <name type="scientific">Halobacillus karajensis</name>
    <dbReference type="NCBI Taxonomy" id="195088"/>
    <lineage>
        <taxon>Bacteria</taxon>
        <taxon>Bacillati</taxon>
        <taxon>Bacillota</taxon>
        <taxon>Bacilli</taxon>
        <taxon>Bacillales</taxon>
        <taxon>Bacillaceae</taxon>
        <taxon>Halobacillus</taxon>
    </lineage>
</organism>
<sequence>MPSHAKDVQVQLVTEIQDEDRKETMEIQEPGQFFTRGDTQVLTFTEHPEEGDPISTMVTIKPAHVSIKRSGGVEMRQVFQESLETENLYHHTYGDFHMKTFTERVDFRSLEESTQGRLHLRYTMTLNHEVTQAHRLTLTFEEENDS</sequence>
<dbReference type="EMBL" id="CCDI010000001">
    <property type="protein sequence ID" value="CDQ23136.1"/>
    <property type="molecule type" value="Genomic_DNA"/>
</dbReference>
<reference evidence="2" key="1">
    <citation type="submission" date="2014-03" db="EMBL/GenBank/DDBJ databases">
        <authorList>
            <person name="Urmite Genomes U."/>
        </authorList>
    </citation>
    <scope>NUCLEOTIDE SEQUENCE [LARGE SCALE GENOMIC DNA]</scope>
    <source>
        <strain evidence="2">HD-03</strain>
    </source>
</reference>
<dbReference type="RefSeq" id="WP_035506746.1">
    <property type="nucleotide sequence ID" value="NZ_CCDH010000001.1"/>
</dbReference>